<keyword evidence="4 10" id="KW-1003">Cell membrane</keyword>
<comment type="caution">
    <text evidence="12">The sequence shown here is derived from an EMBL/GenBank/DDBJ whole genome shotgun (WGS) entry which is preliminary data.</text>
</comment>
<evidence type="ECO:0000256" key="7">
    <source>
        <dbReference type="ARBA" id="ARBA00022989"/>
    </source>
</evidence>
<dbReference type="InterPro" id="IPR004692">
    <property type="entry name" value="SecG"/>
</dbReference>
<evidence type="ECO:0000256" key="8">
    <source>
        <dbReference type="ARBA" id="ARBA00023010"/>
    </source>
</evidence>
<evidence type="ECO:0000256" key="9">
    <source>
        <dbReference type="ARBA" id="ARBA00023136"/>
    </source>
</evidence>
<feature type="transmembrane region" description="Helical" evidence="10">
    <location>
        <begin position="6"/>
        <end position="23"/>
    </location>
</feature>
<dbReference type="GO" id="GO:0005886">
    <property type="term" value="C:plasma membrane"/>
    <property type="evidence" value="ECO:0007669"/>
    <property type="project" value="UniProtKB-SubCell"/>
</dbReference>
<evidence type="ECO:0000256" key="11">
    <source>
        <dbReference type="SAM" id="MobiDB-lite"/>
    </source>
</evidence>
<dbReference type="Proteomes" id="UP000216189">
    <property type="component" value="Unassembled WGS sequence"/>
</dbReference>
<comment type="similarity">
    <text evidence="2 10">Belongs to the SecG family.</text>
</comment>
<keyword evidence="3 10" id="KW-0813">Transport</keyword>
<evidence type="ECO:0000313" key="15">
    <source>
        <dbReference type="Proteomes" id="UP000887043"/>
    </source>
</evidence>
<evidence type="ECO:0000256" key="10">
    <source>
        <dbReference type="RuleBase" id="RU365087"/>
    </source>
</evidence>
<dbReference type="GO" id="GO:0015450">
    <property type="term" value="F:protein-transporting ATPase activity"/>
    <property type="evidence" value="ECO:0007669"/>
    <property type="project" value="UniProtKB-UniRule"/>
</dbReference>
<keyword evidence="7 10" id="KW-1133">Transmembrane helix</keyword>
<dbReference type="RefSeq" id="WP_027452937.1">
    <property type="nucleotide sequence ID" value="NZ_BPTR01000001.1"/>
</dbReference>
<comment type="subcellular location">
    <subcellularLocation>
        <location evidence="1 10">Cell membrane</location>
        <topology evidence="1 10">Multi-pass membrane protein</topology>
    </subcellularLocation>
</comment>
<gene>
    <name evidence="12" type="primary">secG</name>
    <name evidence="13" type="ORF">CIK91_02840</name>
    <name evidence="12" type="ORF">PRRU23_02850</name>
</gene>
<keyword evidence="6 10" id="KW-0653">Protein transport</keyword>
<keyword evidence="8 10" id="KW-0811">Translocation</keyword>
<evidence type="ECO:0000256" key="4">
    <source>
        <dbReference type="ARBA" id="ARBA00022475"/>
    </source>
</evidence>
<evidence type="ECO:0000256" key="6">
    <source>
        <dbReference type="ARBA" id="ARBA00022927"/>
    </source>
</evidence>
<dbReference type="NCBIfam" id="TIGR00810">
    <property type="entry name" value="secG"/>
    <property type="match status" value="1"/>
</dbReference>
<dbReference type="AlphaFoldDB" id="A0AA37HUB8"/>
<evidence type="ECO:0000256" key="3">
    <source>
        <dbReference type="ARBA" id="ARBA00022448"/>
    </source>
</evidence>
<dbReference type="Proteomes" id="UP000887043">
    <property type="component" value="Unassembled WGS sequence"/>
</dbReference>
<evidence type="ECO:0000313" key="14">
    <source>
        <dbReference type="Proteomes" id="UP000216189"/>
    </source>
</evidence>
<reference evidence="12" key="2">
    <citation type="submission" date="2021-08" db="EMBL/GenBank/DDBJ databases">
        <title>Prevotella lacticifex sp. nov., isolated from rumen of cow.</title>
        <authorList>
            <person name="Shinkai T."/>
            <person name="Ikeyama N."/>
            <person name="Kumagai M."/>
            <person name="Ohmori H."/>
            <person name="Sakamoto M."/>
            <person name="Ohkuma M."/>
            <person name="Mitsumori M."/>
        </authorList>
    </citation>
    <scope>NUCLEOTIDE SEQUENCE</scope>
    <source>
        <strain evidence="12">DSM 11371</strain>
    </source>
</reference>
<dbReference type="GO" id="GO:0009306">
    <property type="term" value="P:protein secretion"/>
    <property type="evidence" value="ECO:0007669"/>
    <property type="project" value="UniProtKB-UniRule"/>
</dbReference>
<feature type="compositionally biased region" description="Low complexity" evidence="11">
    <location>
        <begin position="106"/>
        <end position="131"/>
    </location>
</feature>
<protein>
    <recommendedName>
        <fullName evidence="10">Protein-export membrane protein SecG</fullName>
    </recommendedName>
</protein>
<evidence type="ECO:0000313" key="12">
    <source>
        <dbReference type="EMBL" id="GJG26585.1"/>
    </source>
</evidence>
<dbReference type="GO" id="GO:0043952">
    <property type="term" value="P:protein transport by the Sec complex"/>
    <property type="evidence" value="ECO:0007669"/>
    <property type="project" value="TreeGrafter"/>
</dbReference>
<organism evidence="12 15">
    <name type="scientific">Segatella bryantii</name>
    <name type="common">Prevotella bryantii</name>
    <dbReference type="NCBI Taxonomy" id="77095"/>
    <lineage>
        <taxon>Bacteria</taxon>
        <taxon>Pseudomonadati</taxon>
        <taxon>Bacteroidota</taxon>
        <taxon>Bacteroidia</taxon>
        <taxon>Bacteroidales</taxon>
        <taxon>Prevotellaceae</taxon>
        <taxon>Segatella</taxon>
    </lineage>
</organism>
<accession>A0AA37HUB8</accession>
<sequence length="131" mass="13388">MVYTLLISLVVLVSIFMVIVVLIQESKGGGLSSNFSSQNSIMGVRKTTDVIEKLTWGLAVAMVVISVLCTYVAPTSTAEQSVLERESTTTNTATPGFPGASQSTPAAGAQKSAPAATGTKTAPVAPATPAK</sequence>
<dbReference type="EMBL" id="BPTR01000001">
    <property type="protein sequence ID" value="GJG26585.1"/>
    <property type="molecule type" value="Genomic_DNA"/>
</dbReference>
<comment type="function">
    <text evidence="10">Involved in protein export. Participates in an early event of protein translocation.</text>
</comment>
<feature type="transmembrane region" description="Helical" evidence="10">
    <location>
        <begin position="54"/>
        <end position="73"/>
    </location>
</feature>
<feature type="region of interest" description="Disordered" evidence="11">
    <location>
        <begin position="76"/>
        <end position="131"/>
    </location>
</feature>
<proteinExistence type="inferred from homology"/>
<dbReference type="EMBL" id="NPJF01000023">
    <property type="protein sequence ID" value="OYP56281.1"/>
    <property type="molecule type" value="Genomic_DNA"/>
</dbReference>
<evidence type="ECO:0000313" key="13">
    <source>
        <dbReference type="EMBL" id="OYP56281.1"/>
    </source>
</evidence>
<reference evidence="13 14" key="1">
    <citation type="submission" date="2017-08" db="EMBL/GenBank/DDBJ databases">
        <title>Comparative genomics of non-oral Prevotella species.</title>
        <authorList>
            <person name="Accetto T."/>
            <person name="Nograsek B."/>
            <person name="Avgustin G."/>
        </authorList>
    </citation>
    <scope>NUCLEOTIDE SEQUENCE [LARGE SCALE GENOMIC DNA]</scope>
    <source>
        <strain evidence="13 14">TC1-1</strain>
    </source>
</reference>
<dbReference type="PANTHER" id="PTHR34182">
    <property type="entry name" value="PROTEIN-EXPORT MEMBRANE PROTEIN SECG"/>
    <property type="match status" value="1"/>
</dbReference>
<evidence type="ECO:0000256" key="1">
    <source>
        <dbReference type="ARBA" id="ARBA00004651"/>
    </source>
</evidence>
<dbReference type="PANTHER" id="PTHR34182:SF1">
    <property type="entry name" value="PROTEIN-EXPORT MEMBRANE PROTEIN SECG"/>
    <property type="match status" value="1"/>
</dbReference>
<dbReference type="GO" id="GO:0065002">
    <property type="term" value="P:intracellular protein transmembrane transport"/>
    <property type="evidence" value="ECO:0007669"/>
    <property type="project" value="TreeGrafter"/>
</dbReference>
<feature type="compositionally biased region" description="Polar residues" evidence="11">
    <location>
        <begin position="88"/>
        <end position="105"/>
    </location>
</feature>
<dbReference type="Pfam" id="PF03840">
    <property type="entry name" value="SecG"/>
    <property type="match status" value="1"/>
</dbReference>
<evidence type="ECO:0000256" key="5">
    <source>
        <dbReference type="ARBA" id="ARBA00022692"/>
    </source>
</evidence>
<keyword evidence="14" id="KW-1185">Reference proteome</keyword>
<name>A0AA37HUB8_SEGBR</name>
<keyword evidence="5 10" id="KW-0812">Transmembrane</keyword>
<evidence type="ECO:0000256" key="2">
    <source>
        <dbReference type="ARBA" id="ARBA00008445"/>
    </source>
</evidence>
<keyword evidence="9 10" id="KW-0472">Membrane</keyword>